<proteinExistence type="predicted"/>
<comment type="caution">
    <text evidence="1">The sequence shown here is derived from an EMBL/GenBank/DDBJ whole genome shotgun (WGS) entry which is preliminary data.</text>
</comment>
<evidence type="ECO:0000313" key="2">
    <source>
        <dbReference type="Proteomes" id="UP000886998"/>
    </source>
</evidence>
<reference evidence="1" key="1">
    <citation type="submission" date="2020-08" db="EMBL/GenBank/DDBJ databases">
        <title>Multicomponent nature underlies the extraordinary mechanical properties of spider dragline silk.</title>
        <authorList>
            <person name="Kono N."/>
            <person name="Nakamura H."/>
            <person name="Mori M."/>
            <person name="Yoshida Y."/>
            <person name="Ohtoshi R."/>
            <person name="Malay A.D."/>
            <person name="Moran D.A.P."/>
            <person name="Tomita M."/>
            <person name="Numata K."/>
            <person name="Arakawa K."/>
        </authorList>
    </citation>
    <scope>NUCLEOTIDE SEQUENCE</scope>
</reference>
<name>A0A8X7CQM7_9ARAC</name>
<evidence type="ECO:0000313" key="1">
    <source>
        <dbReference type="EMBL" id="GFY77358.1"/>
    </source>
</evidence>
<gene>
    <name evidence="1" type="ORF">TNIN_5321</name>
</gene>
<dbReference type="Proteomes" id="UP000886998">
    <property type="component" value="Unassembled WGS sequence"/>
</dbReference>
<dbReference type="AlphaFoldDB" id="A0A8X7CQM7"/>
<organism evidence="1 2">
    <name type="scientific">Trichonephila inaurata madagascariensis</name>
    <dbReference type="NCBI Taxonomy" id="2747483"/>
    <lineage>
        <taxon>Eukaryota</taxon>
        <taxon>Metazoa</taxon>
        <taxon>Ecdysozoa</taxon>
        <taxon>Arthropoda</taxon>
        <taxon>Chelicerata</taxon>
        <taxon>Arachnida</taxon>
        <taxon>Araneae</taxon>
        <taxon>Araneomorphae</taxon>
        <taxon>Entelegynae</taxon>
        <taxon>Araneoidea</taxon>
        <taxon>Nephilidae</taxon>
        <taxon>Trichonephila</taxon>
        <taxon>Trichonephila inaurata</taxon>
    </lineage>
</organism>
<protein>
    <submittedName>
        <fullName evidence="1">Uncharacterized protein</fullName>
    </submittedName>
</protein>
<sequence length="117" mass="14391">MICQIHYSTLSKFLKIFVSNLKSHQRSNRMFWNQWKLRMILHPLFTPPPPKKLTGFTEEDKENHRAYKKELYFVPSLDEIPEEEELEGQTGQKRSLRWIFRNMFQKIHLLWCLRKRQ</sequence>
<keyword evidence="2" id="KW-1185">Reference proteome</keyword>
<accession>A0A8X7CQM7</accession>
<dbReference type="EMBL" id="BMAV01022425">
    <property type="protein sequence ID" value="GFY77358.1"/>
    <property type="molecule type" value="Genomic_DNA"/>
</dbReference>